<evidence type="ECO:0000256" key="4">
    <source>
        <dbReference type="ARBA" id="ARBA00022692"/>
    </source>
</evidence>
<keyword evidence="3" id="KW-1003">Cell membrane</keyword>
<feature type="transmembrane region" description="Helical" evidence="7">
    <location>
        <begin position="193"/>
        <end position="214"/>
    </location>
</feature>
<reference evidence="9 10" key="1">
    <citation type="submission" date="2018-09" db="EMBL/GenBank/DDBJ databases">
        <title>Paenibacillus aracenensis nov. sp. isolated from a cave in southern Spain.</title>
        <authorList>
            <person name="Jurado V."/>
            <person name="Gutierrez-Patricio S."/>
            <person name="Gonzalez-Pimentel J.L."/>
            <person name="Miller A.Z."/>
            <person name="Laiz L."/>
            <person name="Saiz-Jimenez C."/>
        </authorList>
    </citation>
    <scope>NUCLEOTIDE SEQUENCE [LARGE SCALE GENOMIC DNA]</scope>
    <source>
        <strain evidence="9 10">DSM 22867</strain>
    </source>
</reference>
<dbReference type="RefSeq" id="WP_119602993.1">
    <property type="nucleotide sequence ID" value="NZ_QXQA01000025.1"/>
</dbReference>
<feature type="transmembrane region" description="Helical" evidence="7">
    <location>
        <begin position="114"/>
        <end position="137"/>
    </location>
</feature>
<keyword evidence="10" id="KW-1185">Reference proteome</keyword>
<evidence type="ECO:0000256" key="1">
    <source>
        <dbReference type="ARBA" id="ARBA00004651"/>
    </source>
</evidence>
<dbReference type="GO" id="GO:0005886">
    <property type="term" value="C:plasma membrane"/>
    <property type="evidence" value="ECO:0007669"/>
    <property type="project" value="UniProtKB-SubCell"/>
</dbReference>
<comment type="similarity">
    <text evidence="7">Belongs to the binding-protein-dependent transport system permease family.</text>
</comment>
<evidence type="ECO:0000256" key="6">
    <source>
        <dbReference type="ARBA" id="ARBA00023136"/>
    </source>
</evidence>
<name>A0A3A1UMR6_9BACL</name>
<organism evidence="9 10">
    <name type="scientific">Paenibacillus nanensis</name>
    <dbReference type="NCBI Taxonomy" id="393251"/>
    <lineage>
        <taxon>Bacteria</taxon>
        <taxon>Bacillati</taxon>
        <taxon>Bacillota</taxon>
        <taxon>Bacilli</taxon>
        <taxon>Bacillales</taxon>
        <taxon>Paenibacillaceae</taxon>
        <taxon>Paenibacillus</taxon>
    </lineage>
</organism>
<dbReference type="CDD" id="cd06261">
    <property type="entry name" value="TM_PBP2"/>
    <property type="match status" value="1"/>
</dbReference>
<gene>
    <name evidence="9" type="ORF">D3P08_25730</name>
</gene>
<evidence type="ECO:0000313" key="9">
    <source>
        <dbReference type="EMBL" id="RIX47065.1"/>
    </source>
</evidence>
<dbReference type="GO" id="GO:0055085">
    <property type="term" value="P:transmembrane transport"/>
    <property type="evidence" value="ECO:0007669"/>
    <property type="project" value="InterPro"/>
</dbReference>
<keyword evidence="4 7" id="KW-0812">Transmembrane</keyword>
<evidence type="ECO:0000313" key="10">
    <source>
        <dbReference type="Proteomes" id="UP000266482"/>
    </source>
</evidence>
<evidence type="ECO:0000259" key="8">
    <source>
        <dbReference type="PROSITE" id="PS50928"/>
    </source>
</evidence>
<comment type="caution">
    <text evidence="9">The sequence shown here is derived from an EMBL/GenBank/DDBJ whole genome shotgun (WGS) entry which is preliminary data.</text>
</comment>
<dbReference type="Gene3D" id="1.10.3720.10">
    <property type="entry name" value="MetI-like"/>
    <property type="match status" value="1"/>
</dbReference>
<dbReference type="Proteomes" id="UP000266482">
    <property type="component" value="Unassembled WGS sequence"/>
</dbReference>
<protein>
    <submittedName>
        <fullName evidence="9">Carbohydrate ABC transporter permease</fullName>
    </submittedName>
</protein>
<feature type="domain" description="ABC transmembrane type-1" evidence="8">
    <location>
        <begin position="78"/>
        <end position="269"/>
    </location>
</feature>
<dbReference type="Pfam" id="PF00528">
    <property type="entry name" value="BPD_transp_1"/>
    <property type="match status" value="1"/>
</dbReference>
<dbReference type="PANTHER" id="PTHR43744:SF8">
    <property type="entry name" value="SN-GLYCEROL-3-PHOSPHATE TRANSPORT SYSTEM PERMEASE PROTEIN UGPE"/>
    <property type="match status" value="1"/>
</dbReference>
<comment type="subcellular location">
    <subcellularLocation>
        <location evidence="1 7">Cell membrane</location>
        <topology evidence="1 7">Multi-pass membrane protein</topology>
    </subcellularLocation>
</comment>
<feature type="transmembrane region" description="Helical" evidence="7">
    <location>
        <begin position="78"/>
        <end position="102"/>
    </location>
</feature>
<accession>A0A3A1UMR6</accession>
<evidence type="ECO:0000256" key="3">
    <source>
        <dbReference type="ARBA" id="ARBA00022475"/>
    </source>
</evidence>
<feature type="transmembrane region" description="Helical" evidence="7">
    <location>
        <begin position="18"/>
        <end position="38"/>
    </location>
</feature>
<dbReference type="PANTHER" id="PTHR43744">
    <property type="entry name" value="ABC TRANSPORTER PERMEASE PROTEIN MG189-RELATED-RELATED"/>
    <property type="match status" value="1"/>
</dbReference>
<evidence type="ECO:0000256" key="2">
    <source>
        <dbReference type="ARBA" id="ARBA00022448"/>
    </source>
</evidence>
<sequence>MNTIKESSKASLTVNRTIAYIVCILLALLSILPFWVMFVNATRSTPEIQAGISLLPSSHLMTNLDVLLSKSFDPIRGFINSFIVSGSTTILAVYFSSLTAYAIVAYNWKMRQPFFTFIMAVMLIPTQASAIGFYQFMYQLEWTNSFLPLILPAIASPAIVFFMRQYLLGTLSMEMVEASRIDGAGEFFTFNRIVLPIMLPAMAVQAIFTFVGSWNNLFMPLILLTQKENYTLPIMVSLLRGDIYRTEFGSIYLGLSLTILPLIVVYFLLSRYIISGVALGGIKE</sequence>
<dbReference type="PROSITE" id="PS50928">
    <property type="entry name" value="ABC_TM1"/>
    <property type="match status" value="1"/>
</dbReference>
<dbReference type="EMBL" id="QXQA01000025">
    <property type="protein sequence ID" value="RIX47065.1"/>
    <property type="molecule type" value="Genomic_DNA"/>
</dbReference>
<feature type="transmembrane region" description="Helical" evidence="7">
    <location>
        <begin position="249"/>
        <end position="269"/>
    </location>
</feature>
<dbReference type="InterPro" id="IPR035906">
    <property type="entry name" value="MetI-like_sf"/>
</dbReference>
<proteinExistence type="inferred from homology"/>
<dbReference type="OrthoDB" id="9771544at2"/>
<keyword evidence="6 7" id="KW-0472">Membrane</keyword>
<evidence type="ECO:0000256" key="5">
    <source>
        <dbReference type="ARBA" id="ARBA00022989"/>
    </source>
</evidence>
<dbReference type="SUPFAM" id="SSF161098">
    <property type="entry name" value="MetI-like"/>
    <property type="match status" value="1"/>
</dbReference>
<feature type="transmembrane region" description="Helical" evidence="7">
    <location>
        <begin position="149"/>
        <end position="172"/>
    </location>
</feature>
<keyword evidence="5 7" id="KW-1133">Transmembrane helix</keyword>
<dbReference type="InterPro" id="IPR000515">
    <property type="entry name" value="MetI-like"/>
</dbReference>
<dbReference type="AlphaFoldDB" id="A0A3A1UMR6"/>
<evidence type="ECO:0000256" key="7">
    <source>
        <dbReference type="RuleBase" id="RU363032"/>
    </source>
</evidence>
<keyword evidence="2 7" id="KW-0813">Transport</keyword>